<accession>A0ACB8V4Z4</accession>
<evidence type="ECO:0000313" key="1">
    <source>
        <dbReference type="EMBL" id="KAI2392693.1"/>
    </source>
</evidence>
<comment type="caution">
    <text evidence="1">The sequence shown here is derived from an EMBL/GenBank/DDBJ whole genome shotgun (WGS) entry which is preliminary data.</text>
</comment>
<dbReference type="EMBL" id="JALBCA010000005">
    <property type="protein sequence ID" value="KAI2392693.1"/>
    <property type="molecule type" value="Genomic_DNA"/>
</dbReference>
<organism evidence="1">
    <name type="scientific">Ophidiomyces ophidiicola</name>
    <dbReference type="NCBI Taxonomy" id="1387563"/>
    <lineage>
        <taxon>Eukaryota</taxon>
        <taxon>Fungi</taxon>
        <taxon>Dikarya</taxon>
        <taxon>Ascomycota</taxon>
        <taxon>Pezizomycotina</taxon>
        <taxon>Eurotiomycetes</taxon>
        <taxon>Eurotiomycetidae</taxon>
        <taxon>Onygenales</taxon>
        <taxon>Onygenaceae</taxon>
        <taxon>Ophidiomyces</taxon>
    </lineage>
</organism>
<sequence>MPPPVEFSDDESGGESIPFDDEKSKTDKANESTGAEGSEDESEEEGGDVYVVEKIVSHEFAKKGTLVFLVKWKGYDDPSDMTKEPEENLEGAQEVLQEYFERIGGRPEKPSKKRKSGASVQQRTPAKKSKKSPDIVNGTSDAIELHNWYPEGSNWDSQVETVETIIRKNSNLYALLAFDNGKRSKVSLAQAYEKCPQKMLRFYESNLVFKEE</sequence>
<name>A0ACB8V4Z4_9EURO</name>
<protein>
    <submittedName>
        <fullName evidence="1">Uncharacterized protein</fullName>
    </submittedName>
</protein>
<proteinExistence type="predicted"/>
<reference evidence="1" key="1">
    <citation type="journal article" date="2022" name="bioRxiv">
        <title>Population genetic analysis of Ophidiomyces ophidiicola, the causative agent of snake fungal disease, indicates recent introductions to the USA.</title>
        <authorList>
            <person name="Ladner J.T."/>
            <person name="Palmer J.M."/>
            <person name="Ettinger C.L."/>
            <person name="Stajich J.E."/>
            <person name="Farrell T.M."/>
            <person name="Glorioso B.M."/>
            <person name="Lawson B."/>
            <person name="Price S.J."/>
            <person name="Stengle A.G."/>
            <person name="Grear D.A."/>
            <person name="Lorch J.M."/>
        </authorList>
    </citation>
    <scope>NUCLEOTIDE SEQUENCE</scope>
    <source>
        <strain evidence="1">NWHC 24266-5</strain>
    </source>
</reference>
<gene>
    <name evidence="1" type="ORF">LOY88_000489</name>
</gene>